<name>A0A371G469_MUCPR</name>
<evidence type="ECO:0000313" key="2">
    <source>
        <dbReference type="Proteomes" id="UP000257109"/>
    </source>
</evidence>
<feature type="non-terminal residue" evidence="1">
    <location>
        <position position="1"/>
    </location>
</feature>
<accession>A0A371G469</accession>
<sequence length="103" mass="11755">MTRANIKEDRAVTMARFIGGLKKEIADVVKFLKALPNLFHLLALHGDQIERIVQLLQILKKMRLPNIQMLPLKVKVTLIHPIDHIISSVSGVKEWAFCFPMSK</sequence>
<dbReference type="EMBL" id="QJKJ01006829">
    <property type="protein sequence ID" value="RDX85307.1"/>
    <property type="molecule type" value="Genomic_DNA"/>
</dbReference>
<reference evidence="1" key="1">
    <citation type="submission" date="2018-05" db="EMBL/GenBank/DDBJ databases">
        <title>Draft genome of Mucuna pruriens seed.</title>
        <authorList>
            <person name="Nnadi N.E."/>
            <person name="Vos R."/>
            <person name="Hasami M.H."/>
            <person name="Devisetty U.K."/>
            <person name="Aguiy J.C."/>
        </authorList>
    </citation>
    <scope>NUCLEOTIDE SEQUENCE [LARGE SCALE GENOMIC DNA]</scope>
    <source>
        <strain evidence="1">JCA_2017</strain>
    </source>
</reference>
<dbReference type="AlphaFoldDB" id="A0A371G469"/>
<protein>
    <submittedName>
        <fullName evidence="1">Uncharacterized protein</fullName>
    </submittedName>
</protein>
<organism evidence="1 2">
    <name type="scientific">Mucuna pruriens</name>
    <name type="common">Velvet bean</name>
    <name type="synonym">Dolichos pruriens</name>
    <dbReference type="NCBI Taxonomy" id="157652"/>
    <lineage>
        <taxon>Eukaryota</taxon>
        <taxon>Viridiplantae</taxon>
        <taxon>Streptophyta</taxon>
        <taxon>Embryophyta</taxon>
        <taxon>Tracheophyta</taxon>
        <taxon>Spermatophyta</taxon>
        <taxon>Magnoliopsida</taxon>
        <taxon>eudicotyledons</taxon>
        <taxon>Gunneridae</taxon>
        <taxon>Pentapetalae</taxon>
        <taxon>rosids</taxon>
        <taxon>fabids</taxon>
        <taxon>Fabales</taxon>
        <taxon>Fabaceae</taxon>
        <taxon>Papilionoideae</taxon>
        <taxon>50 kb inversion clade</taxon>
        <taxon>NPAAA clade</taxon>
        <taxon>indigoferoid/millettioid clade</taxon>
        <taxon>Phaseoleae</taxon>
        <taxon>Mucuna</taxon>
    </lineage>
</organism>
<evidence type="ECO:0000313" key="1">
    <source>
        <dbReference type="EMBL" id="RDX85307.1"/>
    </source>
</evidence>
<dbReference type="Proteomes" id="UP000257109">
    <property type="component" value="Unassembled WGS sequence"/>
</dbReference>
<proteinExistence type="predicted"/>
<keyword evidence="2" id="KW-1185">Reference proteome</keyword>
<gene>
    <name evidence="1" type="ORF">CR513_33528</name>
</gene>
<comment type="caution">
    <text evidence="1">The sequence shown here is derived from an EMBL/GenBank/DDBJ whole genome shotgun (WGS) entry which is preliminary data.</text>
</comment>